<evidence type="ECO:0000313" key="1">
    <source>
        <dbReference type="EMBL" id="KAJ1677810.1"/>
    </source>
</evidence>
<proteinExistence type="predicted"/>
<feature type="non-terminal residue" evidence="1">
    <location>
        <position position="1"/>
    </location>
</feature>
<comment type="caution">
    <text evidence="1">The sequence shown here is derived from an EMBL/GenBank/DDBJ whole genome shotgun (WGS) entry which is preliminary data.</text>
</comment>
<dbReference type="EMBL" id="JAMZIH010001902">
    <property type="protein sequence ID" value="KAJ1677810.1"/>
    <property type="molecule type" value="Genomic_DNA"/>
</dbReference>
<protein>
    <submittedName>
        <fullName evidence="1">Pre-rRNA processing</fullName>
    </submittedName>
</protein>
<keyword evidence="2" id="KW-1185">Reference proteome</keyword>
<accession>A0ACC1HMM4</accession>
<sequence length="232" mass="25937">NAQTKVLILQLLCQIFSNRQTCNIFYSNDLNVLVDIVLRELNDLPDEEEQLRQAYLMVLLPMLKHSQYKEPRRPHRLSDLELTLVQLLRHLLKSTDPILPSPSVNTNGKGGRVPLAAPVNNSTAKKSPGALRRTMSIKRAIPGWSSRINVAGSEGTRGAGDSSEQNVIEEKSNNAHATLVLPCGDLSARQGQTDRRITRKLVEKALKRCREIKTRPHPQRSPKLAIPLALPR</sequence>
<evidence type="ECO:0000313" key="2">
    <source>
        <dbReference type="Proteomes" id="UP001145114"/>
    </source>
</evidence>
<dbReference type="Proteomes" id="UP001145114">
    <property type="component" value="Unassembled WGS sequence"/>
</dbReference>
<gene>
    <name evidence="1" type="primary">LDB17</name>
    <name evidence="1" type="ORF">EV182_005387</name>
</gene>
<name>A0ACC1HMM4_9FUNG</name>
<reference evidence="1" key="1">
    <citation type="submission" date="2022-06" db="EMBL/GenBank/DDBJ databases">
        <title>Phylogenomic reconstructions and comparative analyses of Kickxellomycotina fungi.</title>
        <authorList>
            <person name="Reynolds N.K."/>
            <person name="Stajich J.E."/>
            <person name="Barry K."/>
            <person name="Grigoriev I.V."/>
            <person name="Crous P."/>
            <person name="Smith M.E."/>
        </authorList>
    </citation>
    <scope>NUCLEOTIDE SEQUENCE</scope>
    <source>
        <strain evidence="1">RSA 2271</strain>
    </source>
</reference>
<organism evidence="1 2">
    <name type="scientific">Spiromyces aspiralis</name>
    <dbReference type="NCBI Taxonomy" id="68401"/>
    <lineage>
        <taxon>Eukaryota</taxon>
        <taxon>Fungi</taxon>
        <taxon>Fungi incertae sedis</taxon>
        <taxon>Zoopagomycota</taxon>
        <taxon>Kickxellomycotina</taxon>
        <taxon>Kickxellomycetes</taxon>
        <taxon>Kickxellales</taxon>
        <taxon>Kickxellaceae</taxon>
        <taxon>Spiromyces</taxon>
    </lineage>
</organism>